<feature type="binding site" evidence="9">
    <location>
        <begin position="226"/>
        <end position="230"/>
    </location>
    <ligand>
        <name>GTP</name>
        <dbReference type="ChEBI" id="CHEBI:37565"/>
    </ligand>
</feature>
<feature type="domain" description="GTP cyclohydrolase II" evidence="10">
    <location>
        <begin position="184"/>
        <end position="347"/>
    </location>
</feature>
<evidence type="ECO:0000259" key="10">
    <source>
        <dbReference type="Pfam" id="PF00925"/>
    </source>
</evidence>
<dbReference type="RefSeq" id="WP_341367956.1">
    <property type="nucleotide sequence ID" value="NZ_CP150951.2"/>
</dbReference>
<evidence type="ECO:0000313" key="11">
    <source>
        <dbReference type="EMBL" id="WZC49846.1"/>
    </source>
</evidence>
<dbReference type="NCBIfam" id="NF001591">
    <property type="entry name" value="PRK00393.1"/>
    <property type="match status" value="1"/>
</dbReference>
<evidence type="ECO:0000256" key="1">
    <source>
        <dbReference type="ARBA" id="ARBA00004853"/>
    </source>
</evidence>
<dbReference type="GO" id="GO:0003935">
    <property type="term" value="F:GTP cyclohydrolase II activity"/>
    <property type="evidence" value="ECO:0007669"/>
    <property type="project" value="UniProtKB-EC"/>
</dbReference>
<dbReference type="EMBL" id="CP150951">
    <property type="protein sequence ID" value="WZC49846.1"/>
    <property type="molecule type" value="Genomic_DNA"/>
</dbReference>
<reference evidence="12" key="1">
    <citation type="submission" date="2024-04" db="EMBL/GenBank/DDBJ databases">
        <title>Phylogenomic analyses of a clade within the roseobacter group suggest taxonomic reassignments of species of the genera Aestuariivita, Citreicella, Loktanella, Nautella, Pelagibaca, Ruegeria, Thalassobius, Thiobacimonas and Tropicibacter, and the proposal o.</title>
        <authorList>
            <person name="Jeon C.O."/>
        </authorList>
    </citation>
    <scope>NUCLEOTIDE SEQUENCE [LARGE SCALE GENOMIC DNA]</scope>
    <source>
        <strain evidence="12">BS5-3</strain>
    </source>
</reference>
<dbReference type="EC" id="3.5.4.25" evidence="9"/>
<dbReference type="PANTHER" id="PTHR21327">
    <property type="entry name" value="GTP CYCLOHYDROLASE II-RELATED"/>
    <property type="match status" value="1"/>
</dbReference>
<comment type="function">
    <text evidence="9">Catalyzes the conversion of GTP to 2,5-diamino-6-ribosylamino-4(3H)-pyrimidinone 5'-phosphate (DARP), formate and pyrophosphate.</text>
</comment>
<evidence type="ECO:0000256" key="6">
    <source>
        <dbReference type="ARBA" id="ARBA00022833"/>
    </source>
</evidence>
<dbReference type="PANTHER" id="PTHR21327:SF18">
    <property type="entry name" value="3,4-DIHYDROXY-2-BUTANONE 4-PHOSPHATE SYNTHASE"/>
    <property type="match status" value="1"/>
</dbReference>
<feature type="binding site" evidence="9">
    <location>
        <position position="242"/>
    </location>
    <ligand>
        <name>Zn(2+)</name>
        <dbReference type="ChEBI" id="CHEBI:29105"/>
        <note>catalytic</note>
    </ligand>
</feature>
<dbReference type="Pfam" id="PF00925">
    <property type="entry name" value="GTP_cyclohydro2"/>
    <property type="match status" value="1"/>
</dbReference>
<evidence type="ECO:0000256" key="7">
    <source>
        <dbReference type="ARBA" id="ARBA00023134"/>
    </source>
</evidence>
<feature type="binding site" evidence="9">
    <location>
        <position position="247"/>
    </location>
    <ligand>
        <name>GTP</name>
        <dbReference type="ChEBI" id="CHEBI:37565"/>
    </ligand>
</feature>
<evidence type="ECO:0000256" key="2">
    <source>
        <dbReference type="ARBA" id="ARBA00022619"/>
    </source>
</evidence>
<accession>A0ABZ2V5L5</accession>
<dbReference type="CDD" id="cd00641">
    <property type="entry name" value="GTP_cyclohydro2"/>
    <property type="match status" value="1"/>
</dbReference>
<keyword evidence="7 9" id="KW-0342">GTP-binding</keyword>
<dbReference type="SUPFAM" id="SSF142695">
    <property type="entry name" value="RibA-like"/>
    <property type="match status" value="1"/>
</dbReference>
<dbReference type="Gene3D" id="3.40.50.10990">
    <property type="entry name" value="GTP cyclohydrolase II"/>
    <property type="match status" value="1"/>
</dbReference>
<dbReference type="InterPro" id="IPR000926">
    <property type="entry name" value="RibA"/>
</dbReference>
<evidence type="ECO:0000256" key="4">
    <source>
        <dbReference type="ARBA" id="ARBA00022741"/>
    </source>
</evidence>
<keyword evidence="5 9" id="KW-0378">Hydrolase</keyword>
<feature type="binding site" evidence="9">
    <location>
        <position position="331"/>
    </location>
    <ligand>
        <name>GTP</name>
        <dbReference type="ChEBI" id="CHEBI:37565"/>
    </ligand>
</feature>
<feature type="active site" description="Nucleophile" evidence="9">
    <location>
        <position position="305"/>
    </location>
</feature>
<dbReference type="InterPro" id="IPR032677">
    <property type="entry name" value="GTP_cyclohydro_II"/>
</dbReference>
<comment type="catalytic activity">
    <reaction evidence="8 9">
        <text>GTP + 4 H2O = 2,5-diamino-6-hydroxy-4-(5-phosphoribosylamino)-pyrimidine + formate + 2 phosphate + 3 H(+)</text>
        <dbReference type="Rhea" id="RHEA:23704"/>
        <dbReference type="ChEBI" id="CHEBI:15377"/>
        <dbReference type="ChEBI" id="CHEBI:15378"/>
        <dbReference type="ChEBI" id="CHEBI:15740"/>
        <dbReference type="ChEBI" id="CHEBI:37565"/>
        <dbReference type="ChEBI" id="CHEBI:43474"/>
        <dbReference type="ChEBI" id="CHEBI:58614"/>
        <dbReference type="EC" id="3.5.4.25"/>
    </reaction>
</comment>
<name>A0ABZ2V5L5_9RHOB</name>
<sequence>MQTNIDCLLPSMPERLARARGDLAMGLPALLTHDGARVLIVAIETLTQTRLDALRDMFGAPELLLTAKRGQAIMAPATAALISDDTVRVCPPADATLEWFQKQADTQFDAARAPTGPLHLVRNAATALHEAAIKLVKKAELLPAVGLFTLPADMADNPLHLVPITAQDALHHLALAPVLAPVAAARLPLETHDVGRLHVFRDPDGMSEHYAIEIGKPDPDQPVLSRLHSACFTGDVLGSLKCDCGPQLDAALARMGEEGAGVLLYLNQEGRGIGLANKMRVYDLQSKGLDTVEANHRLGYEDDERDFRIAAVMLSKLGFQSVRLLTNNPAKVQTFHDNGITITEQLPLRVGRNIHNQNYLSVKALKSGHML</sequence>
<keyword evidence="12" id="KW-1185">Reference proteome</keyword>
<evidence type="ECO:0000256" key="9">
    <source>
        <dbReference type="HAMAP-Rule" id="MF_00179"/>
    </source>
</evidence>
<feature type="binding site" evidence="9">
    <location>
        <position position="231"/>
    </location>
    <ligand>
        <name>Zn(2+)</name>
        <dbReference type="ChEBI" id="CHEBI:29105"/>
        <note>catalytic</note>
    </ligand>
</feature>
<keyword evidence="4 9" id="KW-0547">Nucleotide-binding</keyword>
<feature type="binding site" evidence="9">
    <location>
        <position position="291"/>
    </location>
    <ligand>
        <name>GTP</name>
        <dbReference type="ChEBI" id="CHEBI:37565"/>
    </ligand>
</feature>
<organism evidence="11 12">
    <name type="scientific">Yoonia phaeophyticola</name>
    <dbReference type="NCBI Taxonomy" id="3137369"/>
    <lineage>
        <taxon>Bacteria</taxon>
        <taxon>Pseudomonadati</taxon>
        <taxon>Pseudomonadota</taxon>
        <taxon>Alphaproteobacteria</taxon>
        <taxon>Rhodobacterales</taxon>
        <taxon>Paracoccaceae</taxon>
        <taxon>Yoonia</taxon>
    </lineage>
</organism>
<comment type="similarity">
    <text evidence="9">Belongs to the GTP cyclohydrolase II family.</text>
</comment>
<proteinExistence type="inferred from homology"/>
<keyword evidence="3 9" id="KW-0479">Metal-binding</keyword>
<comment type="cofactor">
    <cofactor evidence="9">
        <name>Zn(2+)</name>
        <dbReference type="ChEBI" id="CHEBI:29105"/>
    </cofactor>
    <text evidence="9">Binds 1 zinc ion per subunit.</text>
</comment>
<dbReference type="HAMAP" id="MF_00179">
    <property type="entry name" value="RibA"/>
    <property type="match status" value="1"/>
</dbReference>
<protein>
    <recommendedName>
        <fullName evidence="9">GTP cyclohydrolase-2</fullName>
        <ecNumber evidence="9">3.5.4.25</ecNumber>
    </recommendedName>
    <alternativeName>
        <fullName evidence="9">GTP cyclohydrolase II</fullName>
    </alternativeName>
</protein>
<evidence type="ECO:0000256" key="5">
    <source>
        <dbReference type="ARBA" id="ARBA00022801"/>
    </source>
</evidence>
<feature type="active site" description="Proton acceptor" evidence="9">
    <location>
        <position position="303"/>
    </location>
</feature>
<keyword evidence="6 9" id="KW-0862">Zinc</keyword>
<gene>
    <name evidence="9 11" type="primary">ribA</name>
    <name evidence="11" type="ORF">AABB29_04135</name>
</gene>
<feature type="binding site" evidence="9">
    <location>
        <begin position="269"/>
        <end position="271"/>
    </location>
    <ligand>
        <name>GTP</name>
        <dbReference type="ChEBI" id="CHEBI:37565"/>
    </ligand>
</feature>
<evidence type="ECO:0000313" key="12">
    <source>
        <dbReference type="Proteomes" id="UP001440612"/>
    </source>
</evidence>
<feature type="binding site" evidence="9">
    <location>
        <position position="244"/>
    </location>
    <ligand>
        <name>Zn(2+)</name>
        <dbReference type="ChEBI" id="CHEBI:29105"/>
        <note>catalytic</note>
    </ligand>
</feature>
<evidence type="ECO:0000256" key="3">
    <source>
        <dbReference type="ARBA" id="ARBA00022723"/>
    </source>
</evidence>
<dbReference type="Proteomes" id="UP001440612">
    <property type="component" value="Chromosome"/>
</dbReference>
<dbReference type="NCBIfam" id="TIGR00505">
    <property type="entry name" value="ribA"/>
    <property type="match status" value="1"/>
</dbReference>
<feature type="binding site" evidence="9">
    <location>
        <position position="326"/>
    </location>
    <ligand>
        <name>GTP</name>
        <dbReference type="ChEBI" id="CHEBI:37565"/>
    </ligand>
</feature>
<dbReference type="InterPro" id="IPR036144">
    <property type="entry name" value="RibA-like_sf"/>
</dbReference>
<keyword evidence="2 9" id="KW-0686">Riboflavin biosynthesis</keyword>
<evidence type="ECO:0000256" key="8">
    <source>
        <dbReference type="ARBA" id="ARBA00049295"/>
    </source>
</evidence>
<comment type="pathway">
    <text evidence="1 9">Cofactor biosynthesis; riboflavin biosynthesis; 5-amino-6-(D-ribitylamino)uracil from GTP: step 1/4.</text>
</comment>